<feature type="region of interest" description="Disordered" evidence="1">
    <location>
        <begin position="103"/>
        <end position="145"/>
    </location>
</feature>
<feature type="compositionally biased region" description="Low complexity" evidence="1">
    <location>
        <begin position="58"/>
        <end position="77"/>
    </location>
</feature>
<comment type="caution">
    <text evidence="2">The sequence shown here is derived from an EMBL/GenBank/DDBJ whole genome shotgun (WGS) entry which is preliminary data.</text>
</comment>
<feature type="region of interest" description="Disordered" evidence="1">
    <location>
        <begin position="1"/>
        <end position="77"/>
    </location>
</feature>
<dbReference type="AlphaFoldDB" id="A0A7X1G0P2"/>
<organism evidence="2 3">
    <name type="scientific">Novosphingobium piscinae</name>
    <dbReference type="NCBI Taxonomy" id="1507448"/>
    <lineage>
        <taxon>Bacteria</taxon>
        <taxon>Pseudomonadati</taxon>
        <taxon>Pseudomonadota</taxon>
        <taxon>Alphaproteobacteria</taxon>
        <taxon>Sphingomonadales</taxon>
        <taxon>Sphingomonadaceae</taxon>
        <taxon>Novosphingobium</taxon>
    </lineage>
</organism>
<evidence type="ECO:0000256" key="1">
    <source>
        <dbReference type="SAM" id="MobiDB-lite"/>
    </source>
</evidence>
<protein>
    <submittedName>
        <fullName evidence="2">Uncharacterized protein</fullName>
    </submittedName>
</protein>
<accession>A0A7X1G0P2</accession>
<feature type="region of interest" description="Disordered" evidence="1">
    <location>
        <begin position="160"/>
        <end position="179"/>
    </location>
</feature>
<dbReference type="EMBL" id="JACLAX010000020">
    <property type="protein sequence ID" value="MBC2670478.1"/>
    <property type="molecule type" value="Genomic_DNA"/>
</dbReference>
<evidence type="ECO:0000313" key="2">
    <source>
        <dbReference type="EMBL" id="MBC2670478.1"/>
    </source>
</evidence>
<gene>
    <name evidence="2" type="ORF">H7F53_15105</name>
</gene>
<keyword evidence="3" id="KW-1185">Reference proteome</keyword>
<evidence type="ECO:0000313" key="3">
    <source>
        <dbReference type="Proteomes" id="UP000551327"/>
    </source>
</evidence>
<sequence>MGGAPKSPRTKRTPAAGRPAIPLASASEPLVIAPVAPPAASARPGSGITAGPIDQPVTGAPTAPATAAPLPTRPTGRALVRQDLGVVARVVAWLGRLLPRRRKAALPRARTRLERSAAPGTGAAPDPAPAPASPAGQPETTAELTRRMLLQLSAENERLRREVDALRSRAERAALTRQT</sequence>
<reference evidence="2 3" key="1">
    <citation type="submission" date="2020-08" db="EMBL/GenBank/DDBJ databases">
        <title>The genome sequence of type strain Novosphingobium piscinae KCTC 42194.</title>
        <authorList>
            <person name="Liu Y."/>
        </authorList>
    </citation>
    <scope>NUCLEOTIDE SEQUENCE [LARGE SCALE GENOMIC DNA]</scope>
    <source>
        <strain evidence="2 3">KCTC 42194</strain>
    </source>
</reference>
<dbReference type="Proteomes" id="UP000551327">
    <property type="component" value="Unassembled WGS sequence"/>
</dbReference>
<name>A0A7X1G0P2_9SPHN</name>
<proteinExistence type="predicted"/>
<dbReference type="RefSeq" id="WP_185680337.1">
    <property type="nucleotide sequence ID" value="NZ_JACLAX010000020.1"/>
</dbReference>
<feature type="compositionally biased region" description="Low complexity" evidence="1">
    <location>
        <begin position="29"/>
        <end position="47"/>
    </location>
</feature>